<dbReference type="PANTHER" id="PTHR44167">
    <property type="entry name" value="OVARIAN-SPECIFIC SERINE/THREONINE-PROTEIN KINASE LOK-RELATED"/>
    <property type="match status" value="1"/>
</dbReference>
<dbReference type="Gene3D" id="1.10.510.10">
    <property type="entry name" value="Transferase(Phosphotransferase) domain 1"/>
    <property type="match status" value="1"/>
</dbReference>
<dbReference type="OrthoDB" id="2722301at2759"/>
<dbReference type="PROSITE" id="PS50011">
    <property type="entry name" value="PROTEIN_KINASE_DOM"/>
    <property type="match status" value="1"/>
</dbReference>
<accession>A0A9W8JSF7</accession>
<dbReference type="GO" id="GO:0005524">
    <property type="term" value="F:ATP binding"/>
    <property type="evidence" value="ECO:0007669"/>
    <property type="project" value="InterPro"/>
</dbReference>
<dbReference type="GO" id="GO:0044773">
    <property type="term" value="P:mitotic DNA damage checkpoint signaling"/>
    <property type="evidence" value="ECO:0007669"/>
    <property type="project" value="TreeGrafter"/>
</dbReference>
<evidence type="ECO:0000259" key="1">
    <source>
        <dbReference type="PROSITE" id="PS50011"/>
    </source>
</evidence>
<sequence length="326" mass="38399">MEIPFESLRPITEDWEEWDAELGRRRIFWDSLSTKDWFHERGYTLYDREFPESQTTVPALPFEGSQDANHPYAGHSLDMSIGEAPLRATDWDSARIFTRLPGKVLFAQDLQLRHVAIKIVKDDSDEYRVFQFLQQQPHEILRSHCLIPVLDMLPANGYHFVVMPRWGGSVTLPAFSTVREILDLVRAMLKGLSFLHQHNICHRDVKLANMLVNHFSDDTDINFDTRKQLRLRGQLEYAMFDFDFSIMFPPILDRALCRLPYRKAWEAAWIRPYDTSQGEFDYDPFAFDVGTLGFVLIHSFRERIRYAPIASRPSRLSHFWRKRMLN</sequence>
<protein>
    <recommendedName>
        <fullName evidence="1">Protein kinase domain-containing protein</fullName>
    </recommendedName>
</protein>
<keyword evidence="3" id="KW-1185">Reference proteome</keyword>
<gene>
    <name evidence="2" type="ORF">NLJ89_g11404</name>
</gene>
<dbReference type="Pfam" id="PF00069">
    <property type="entry name" value="Pkinase"/>
    <property type="match status" value="1"/>
</dbReference>
<dbReference type="AlphaFoldDB" id="A0A9W8JSF7"/>
<dbReference type="GO" id="GO:0005634">
    <property type="term" value="C:nucleus"/>
    <property type="evidence" value="ECO:0007669"/>
    <property type="project" value="TreeGrafter"/>
</dbReference>
<evidence type="ECO:0000313" key="2">
    <source>
        <dbReference type="EMBL" id="KAJ3490807.1"/>
    </source>
</evidence>
<reference evidence="2" key="1">
    <citation type="submission" date="2022-07" db="EMBL/GenBank/DDBJ databases">
        <title>Genome Sequence of Agrocybe chaxingu.</title>
        <authorList>
            <person name="Buettner E."/>
        </authorList>
    </citation>
    <scope>NUCLEOTIDE SEQUENCE</scope>
    <source>
        <strain evidence="2">MP-N11</strain>
    </source>
</reference>
<feature type="domain" description="Protein kinase" evidence="1">
    <location>
        <begin position="90"/>
        <end position="326"/>
    </location>
</feature>
<dbReference type="Proteomes" id="UP001148786">
    <property type="component" value="Unassembled WGS sequence"/>
</dbReference>
<dbReference type="GO" id="GO:0004674">
    <property type="term" value="F:protein serine/threonine kinase activity"/>
    <property type="evidence" value="ECO:0007669"/>
    <property type="project" value="TreeGrafter"/>
</dbReference>
<dbReference type="SUPFAM" id="SSF56112">
    <property type="entry name" value="Protein kinase-like (PK-like)"/>
    <property type="match status" value="1"/>
</dbReference>
<organism evidence="2 3">
    <name type="scientific">Agrocybe chaxingu</name>
    <dbReference type="NCBI Taxonomy" id="84603"/>
    <lineage>
        <taxon>Eukaryota</taxon>
        <taxon>Fungi</taxon>
        <taxon>Dikarya</taxon>
        <taxon>Basidiomycota</taxon>
        <taxon>Agaricomycotina</taxon>
        <taxon>Agaricomycetes</taxon>
        <taxon>Agaricomycetidae</taxon>
        <taxon>Agaricales</taxon>
        <taxon>Agaricineae</taxon>
        <taxon>Strophariaceae</taxon>
        <taxon>Agrocybe</taxon>
    </lineage>
</organism>
<evidence type="ECO:0000313" key="3">
    <source>
        <dbReference type="Proteomes" id="UP001148786"/>
    </source>
</evidence>
<dbReference type="GO" id="GO:0005737">
    <property type="term" value="C:cytoplasm"/>
    <property type="evidence" value="ECO:0007669"/>
    <property type="project" value="TreeGrafter"/>
</dbReference>
<comment type="caution">
    <text evidence="2">The sequence shown here is derived from an EMBL/GenBank/DDBJ whole genome shotgun (WGS) entry which is preliminary data.</text>
</comment>
<dbReference type="PROSITE" id="PS00108">
    <property type="entry name" value="PROTEIN_KINASE_ST"/>
    <property type="match status" value="1"/>
</dbReference>
<dbReference type="EMBL" id="JANKHO010002595">
    <property type="protein sequence ID" value="KAJ3490807.1"/>
    <property type="molecule type" value="Genomic_DNA"/>
</dbReference>
<dbReference type="SMART" id="SM00220">
    <property type="entry name" value="S_TKc"/>
    <property type="match status" value="1"/>
</dbReference>
<name>A0A9W8JSF7_9AGAR</name>
<dbReference type="InterPro" id="IPR000719">
    <property type="entry name" value="Prot_kinase_dom"/>
</dbReference>
<dbReference type="InterPro" id="IPR011009">
    <property type="entry name" value="Kinase-like_dom_sf"/>
</dbReference>
<dbReference type="InterPro" id="IPR008271">
    <property type="entry name" value="Ser/Thr_kinase_AS"/>
</dbReference>
<proteinExistence type="predicted"/>
<dbReference type="PANTHER" id="PTHR44167:SF24">
    <property type="entry name" value="SERINE_THREONINE-PROTEIN KINASE CHK2"/>
    <property type="match status" value="1"/>
</dbReference>